<keyword evidence="3" id="KW-1185">Reference proteome</keyword>
<feature type="region of interest" description="Disordered" evidence="1">
    <location>
        <begin position="147"/>
        <end position="170"/>
    </location>
</feature>
<sequence length="170" mass="19508">MTGENLLYILKGYCWPPVATRPNYVGIRRDDLSLRQTETAVILTKPPRKLRIYSCEYLDNVLIWFIRQVQEIISAPTTRTALTADEIKPCDPTCSTWWCFGNRQTNVFDQTPHGRKPSMPGLRERISRVTRSSDNYTDSSKRVICRGAQSEESWRGERRGSIPAGGIRSR</sequence>
<name>A0A2T4C447_TRILO</name>
<dbReference type="AlphaFoldDB" id="A0A2T4C447"/>
<evidence type="ECO:0000256" key="1">
    <source>
        <dbReference type="SAM" id="MobiDB-lite"/>
    </source>
</evidence>
<reference evidence="2 3" key="1">
    <citation type="submission" date="2016-07" db="EMBL/GenBank/DDBJ databases">
        <title>Multiple horizontal gene transfer events from other fungi enriched the ability of initially mycotrophic Trichoderma (Ascomycota) to feed on dead plant biomass.</title>
        <authorList>
            <consortium name="DOE Joint Genome Institute"/>
            <person name="Aerts A."/>
            <person name="Atanasova L."/>
            <person name="Chenthamara K."/>
            <person name="Zhang J."/>
            <person name="Grujic M."/>
            <person name="Henrissat B."/>
            <person name="Kuo A."/>
            <person name="Salamov A."/>
            <person name="Lipzen A."/>
            <person name="Labutti K."/>
            <person name="Barry K."/>
            <person name="Miao Y."/>
            <person name="Rahimi M.J."/>
            <person name="Shen Q."/>
            <person name="Grigoriev I.V."/>
            <person name="Kubicek C.P."/>
            <person name="Druzhinina I.S."/>
        </authorList>
    </citation>
    <scope>NUCLEOTIDE SEQUENCE [LARGE SCALE GENOMIC DNA]</scope>
    <source>
        <strain evidence="2 3">ATCC 18648</strain>
    </source>
</reference>
<proteinExistence type="predicted"/>
<protein>
    <submittedName>
        <fullName evidence="2">Uncharacterized protein</fullName>
    </submittedName>
</protein>
<evidence type="ECO:0000313" key="2">
    <source>
        <dbReference type="EMBL" id="PTB76346.1"/>
    </source>
</evidence>
<evidence type="ECO:0000313" key="3">
    <source>
        <dbReference type="Proteomes" id="UP000240760"/>
    </source>
</evidence>
<organism evidence="2 3">
    <name type="scientific">Trichoderma longibrachiatum ATCC 18648</name>
    <dbReference type="NCBI Taxonomy" id="983965"/>
    <lineage>
        <taxon>Eukaryota</taxon>
        <taxon>Fungi</taxon>
        <taxon>Dikarya</taxon>
        <taxon>Ascomycota</taxon>
        <taxon>Pezizomycotina</taxon>
        <taxon>Sordariomycetes</taxon>
        <taxon>Hypocreomycetidae</taxon>
        <taxon>Hypocreales</taxon>
        <taxon>Hypocreaceae</taxon>
        <taxon>Trichoderma</taxon>
    </lineage>
</organism>
<accession>A0A2T4C447</accession>
<gene>
    <name evidence="2" type="ORF">M440DRAFT_1250810</name>
</gene>
<dbReference type="EMBL" id="KZ679132">
    <property type="protein sequence ID" value="PTB76346.1"/>
    <property type="molecule type" value="Genomic_DNA"/>
</dbReference>
<dbReference type="Proteomes" id="UP000240760">
    <property type="component" value="Unassembled WGS sequence"/>
</dbReference>